<evidence type="ECO:0000256" key="4">
    <source>
        <dbReference type="ARBA" id="ARBA00022525"/>
    </source>
</evidence>
<dbReference type="GO" id="GO:0042151">
    <property type="term" value="C:nematocyst"/>
    <property type="evidence" value="ECO:0007669"/>
    <property type="project" value="UniProtKB-SubCell"/>
</dbReference>
<keyword evidence="8" id="KW-0166">Nematocyst</keyword>
<dbReference type="SUPFAM" id="SSF57362">
    <property type="entry name" value="BPTI-like"/>
    <property type="match status" value="1"/>
</dbReference>
<evidence type="ECO:0000256" key="2">
    <source>
        <dbReference type="ARBA" id="ARBA00004613"/>
    </source>
</evidence>
<keyword evidence="4" id="KW-0964">Secreted</keyword>
<evidence type="ECO:0000313" key="12">
    <source>
        <dbReference type="Proteomes" id="UP001249851"/>
    </source>
</evidence>
<evidence type="ECO:0000256" key="7">
    <source>
        <dbReference type="ARBA" id="ARBA00023157"/>
    </source>
</evidence>
<reference evidence="11" key="1">
    <citation type="journal article" date="2023" name="G3 (Bethesda)">
        <title>Whole genome assembly and annotation of the endangered Caribbean coral Acropora cervicornis.</title>
        <authorList>
            <person name="Selwyn J.D."/>
            <person name="Vollmer S.V."/>
        </authorList>
    </citation>
    <scope>NUCLEOTIDE SEQUENCE</scope>
    <source>
        <strain evidence="11">K2</strain>
    </source>
</reference>
<name>A0AAD9R2W3_ACRCE</name>
<gene>
    <name evidence="11" type="ORF">P5673_003450</name>
</gene>
<feature type="chain" id="PRO_5042041083" evidence="9">
    <location>
        <begin position="29"/>
        <end position="87"/>
    </location>
</feature>
<accession>A0AAD9R2W3</accession>
<organism evidence="11 12">
    <name type="scientific">Acropora cervicornis</name>
    <name type="common">Staghorn coral</name>
    <dbReference type="NCBI Taxonomy" id="6130"/>
    <lineage>
        <taxon>Eukaryota</taxon>
        <taxon>Metazoa</taxon>
        <taxon>Cnidaria</taxon>
        <taxon>Anthozoa</taxon>
        <taxon>Hexacorallia</taxon>
        <taxon>Scleractinia</taxon>
        <taxon>Astrocoeniina</taxon>
        <taxon>Acroporidae</taxon>
        <taxon>Acropora</taxon>
    </lineage>
</organism>
<keyword evidence="6 11" id="KW-0722">Serine protease inhibitor</keyword>
<dbReference type="PRINTS" id="PR00759">
    <property type="entry name" value="BASICPTASE"/>
</dbReference>
<proteinExistence type="inferred from homology"/>
<evidence type="ECO:0000256" key="9">
    <source>
        <dbReference type="SAM" id="SignalP"/>
    </source>
</evidence>
<dbReference type="PANTHER" id="PTHR10083">
    <property type="entry name" value="KUNITZ-TYPE PROTEASE INHIBITOR-RELATED"/>
    <property type="match status" value="1"/>
</dbReference>
<dbReference type="GO" id="GO:0004867">
    <property type="term" value="F:serine-type endopeptidase inhibitor activity"/>
    <property type="evidence" value="ECO:0007669"/>
    <property type="project" value="UniProtKB-KW"/>
</dbReference>
<keyword evidence="12" id="KW-1185">Reference proteome</keyword>
<dbReference type="AlphaFoldDB" id="A0AAD9R2W3"/>
<dbReference type="InterPro" id="IPR002223">
    <property type="entry name" value="Kunitz_BPTI"/>
</dbReference>
<reference evidence="11" key="2">
    <citation type="journal article" date="2023" name="Science">
        <title>Genomic signatures of disease resistance in endangered staghorn corals.</title>
        <authorList>
            <person name="Vollmer S.V."/>
            <person name="Selwyn J.D."/>
            <person name="Despard B.A."/>
            <person name="Roesel C.L."/>
        </authorList>
    </citation>
    <scope>NUCLEOTIDE SEQUENCE</scope>
    <source>
        <strain evidence="11">K2</strain>
    </source>
</reference>
<dbReference type="GO" id="GO:0005576">
    <property type="term" value="C:extracellular region"/>
    <property type="evidence" value="ECO:0007669"/>
    <property type="project" value="UniProtKB-SubCell"/>
</dbReference>
<evidence type="ECO:0000256" key="8">
    <source>
        <dbReference type="ARBA" id="ARBA00023331"/>
    </source>
</evidence>
<dbReference type="Pfam" id="PF00014">
    <property type="entry name" value="Kunitz_BPTI"/>
    <property type="match status" value="1"/>
</dbReference>
<evidence type="ECO:0000256" key="6">
    <source>
        <dbReference type="ARBA" id="ARBA00022900"/>
    </source>
</evidence>
<dbReference type="FunFam" id="4.10.410.10:FF:000004">
    <property type="entry name" value="Tissue factor pathway inhibitor"/>
    <property type="match status" value="1"/>
</dbReference>
<dbReference type="SMART" id="SM00131">
    <property type="entry name" value="KU"/>
    <property type="match status" value="1"/>
</dbReference>
<evidence type="ECO:0000256" key="1">
    <source>
        <dbReference type="ARBA" id="ARBA00004532"/>
    </source>
</evidence>
<dbReference type="EMBL" id="JARQWQ010000005">
    <property type="protein sequence ID" value="KAK2572022.1"/>
    <property type="molecule type" value="Genomic_DNA"/>
</dbReference>
<dbReference type="InterPro" id="IPR020901">
    <property type="entry name" value="Prtase_inh_Kunz-CS"/>
</dbReference>
<comment type="similarity">
    <text evidence="3">Belongs to the venom Kunitz-type family. Sea anemone type 2 potassium channel toxin subfamily.</text>
</comment>
<keyword evidence="7" id="KW-1015">Disulfide bond</keyword>
<dbReference type="InterPro" id="IPR036880">
    <property type="entry name" value="Kunitz_BPTI_sf"/>
</dbReference>
<protein>
    <submittedName>
        <fullName evidence="11">Kunitz-type serine protease inhibitor textilinin-2</fullName>
    </submittedName>
</protein>
<evidence type="ECO:0000256" key="3">
    <source>
        <dbReference type="ARBA" id="ARBA00007226"/>
    </source>
</evidence>
<evidence type="ECO:0000259" key="10">
    <source>
        <dbReference type="PROSITE" id="PS50279"/>
    </source>
</evidence>
<evidence type="ECO:0000256" key="5">
    <source>
        <dbReference type="ARBA" id="ARBA00022690"/>
    </source>
</evidence>
<dbReference type="PROSITE" id="PS50279">
    <property type="entry name" value="BPTI_KUNITZ_2"/>
    <property type="match status" value="1"/>
</dbReference>
<keyword evidence="5 11" id="KW-0646">Protease inhibitor</keyword>
<dbReference type="PROSITE" id="PS00280">
    <property type="entry name" value="BPTI_KUNITZ_1"/>
    <property type="match status" value="1"/>
</dbReference>
<comment type="caution">
    <text evidence="11">The sequence shown here is derived from an EMBL/GenBank/DDBJ whole genome shotgun (WGS) entry which is preliminary data.</text>
</comment>
<comment type="subcellular location">
    <subcellularLocation>
        <location evidence="1">Nematocyst</location>
    </subcellularLocation>
    <subcellularLocation>
        <location evidence="2">Secreted</location>
    </subcellularLocation>
</comment>
<dbReference type="CDD" id="cd00109">
    <property type="entry name" value="Kunitz-type"/>
    <property type="match status" value="1"/>
</dbReference>
<dbReference type="InterPro" id="IPR050098">
    <property type="entry name" value="TFPI/VKTCI-like"/>
</dbReference>
<keyword evidence="9" id="KW-0732">Signal</keyword>
<dbReference type="Gene3D" id="4.10.410.10">
    <property type="entry name" value="Pancreatic trypsin inhibitor Kunitz domain"/>
    <property type="match status" value="1"/>
</dbReference>
<evidence type="ECO:0000313" key="11">
    <source>
        <dbReference type="EMBL" id="KAK2572022.1"/>
    </source>
</evidence>
<dbReference type="Proteomes" id="UP001249851">
    <property type="component" value="Unassembled WGS sequence"/>
</dbReference>
<sequence length="87" mass="9437">MPELSSISVKSLLVVLVLLAAGLSKGAGYTKSNGNDCSSKPDTGPCRGYFPKFYFDPSDKKCKEFIYGGCGGNGNRYDTKEECHKRC</sequence>
<feature type="signal peptide" evidence="9">
    <location>
        <begin position="1"/>
        <end position="28"/>
    </location>
</feature>
<feature type="domain" description="BPTI/Kunitz inhibitor" evidence="10">
    <location>
        <begin position="37"/>
        <end position="87"/>
    </location>
</feature>